<evidence type="ECO:0000313" key="2">
    <source>
        <dbReference type="Proteomes" id="UP000267268"/>
    </source>
</evidence>
<dbReference type="Proteomes" id="UP000267268">
    <property type="component" value="Chromosome 1"/>
</dbReference>
<protein>
    <recommendedName>
        <fullName evidence="3">Glycoside hydrolase family 5 domain-containing protein</fullName>
    </recommendedName>
</protein>
<evidence type="ECO:0000313" key="1">
    <source>
        <dbReference type="EMBL" id="AZQ64396.1"/>
    </source>
</evidence>
<keyword evidence="2" id="KW-1185">Reference proteome</keyword>
<dbReference type="RefSeq" id="WP_126618043.1">
    <property type="nucleotide sequence ID" value="NZ_CP034562.1"/>
</dbReference>
<dbReference type="Gene3D" id="3.20.20.80">
    <property type="entry name" value="Glycosidases"/>
    <property type="match status" value="1"/>
</dbReference>
<organism evidence="1 2">
    <name type="scientific">Flammeovirga pectinis</name>
    <dbReference type="NCBI Taxonomy" id="2494373"/>
    <lineage>
        <taxon>Bacteria</taxon>
        <taxon>Pseudomonadati</taxon>
        <taxon>Bacteroidota</taxon>
        <taxon>Cytophagia</taxon>
        <taxon>Cytophagales</taxon>
        <taxon>Flammeovirgaceae</taxon>
        <taxon>Flammeovirga</taxon>
    </lineage>
</organism>
<sequence>MIPNKLRANYFIVSIYTLFFCFSSCSESELPTTILTFDDSEVINSNFLGLGVQWSTYPHADSNQDKWGNIMKDKKRWEFLYQRLEYMQPQFIRVLDHAEQRYFRGMINQSIPNINFDRMEMHALYQVLDYCQENNITVIMGEWNPPWQLRNNQYAVWVKMIGKYMQHLIIKKKYTCIKFYSLINKPNTITANTKGDYNQYHTAISLLKNEFETVKINEQLKLLGPSIDPLLHYSKDGLTSLDWLQKSNSDSIYNAIDLQIYPSEKDISSHTITKVFNLDKDVIKQKNKPLIISEFGIRPQKNSEESHYNDSLIALDEHASRLSQMKVYENDYAVYTSAAVVQLLEANADGIIAWHLDDAMFTEANDGNKNQLIKNGMWNSLADTLFNTTSDKKLRPWYYSWSWLSQNLPRGSQVIKLTNNNHQKIKGVGTINNNDYVILLSNLTDRDEYVEINFTDNIVDKTFYSFSIGQDDTILEFNSMILPKNKHQRIGINHPLFVKLSAREMLILTTKK</sequence>
<dbReference type="AlphaFoldDB" id="A0A3Q9FTP4"/>
<dbReference type="OrthoDB" id="781226at2"/>
<dbReference type="EMBL" id="CP034562">
    <property type="protein sequence ID" value="AZQ64396.1"/>
    <property type="molecule type" value="Genomic_DNA"/>
</dbReference>
<reference evidence="1 2" key="1">
    <citation type="submission" date="2018-12" db="EMBL/GenBank/DDBJ databases">
        <title>Flammeovirga pectinis sp. nov., isolated from the gut of the Korean scallop, Patinopecten yessoensis.</title>
        <authorList>
            <person name="Bae J.-W."/>
            <person name="Jeong Y.-S."/>
            <person name="Kang W."/>
        </authorList>
    </citation>
    <scope>NUCLEOTIDE SEQUENCE [LARGE SCALE GENOMIC DNA]</scope>
    <source>
        <strain evidence="1 2">L12M1</strain>
    </source>
</reference>
<dbReference type="SUPFAM" id="SSF51445">
    <property type="entry name" value="(Trans)glycosidases"/>
    <property type="match status" value="1"/>
</dbReference>
<dbReference type="InterPro" id="IPR017853">
    <property type="entry name" value="GH"/>
</dbReference>
<dbReference type="KEGG" id="fll:EI427_19925"/>
<gene>
    <name evidence="1" type="ORF">EI427_19925</name>
</gene>
<evidence type="ECO:0008006" key="3">
    <source>
        <dbReference type="Google" id="ProtNLM"/>
    </source>
</evidence>
<name>A0A3Q9FTP4_9BACT</name>
<accession>A0A3Q9FTP4</accession>
<proteinExistence type="predicted"/>